<dbReference type="InterPro" id="IPR001949">
    <property type="entry name" value="NADH-UbQ_OxRdtase_51kDa_CS"/>
</dbReference>
<keyword evidence="1" id="KW-0479">Metal-binding</keyword>
<dbReference type="GO" id="GO:0046872">
    <property type="term" value="F:metal ion binding"/>
    <property type="evidence" value="ECO:0007669"/>
    <property type="project" value="UniProtKB-KW"/>
</dbReference>
<feature type="domain" description="4Fe-4S ferredoxin-type" evidence="4">
    <location>
        <begin position="191"/>
        <end position="216"/>
    </location>
</feature>
<reference evidence="5 6" key="1">
    <citation type="submission" date="2018-06" db="EMBL/GenBank/DDBJ databases">
        <title>Extensive metabolic versatility and redundancy in microbially diverse, dynamic hydrothermal sediments.</title>
        <authorList>
            <person name="Dombrowski N."/>
            <person name="Teske A."/>
            <person name="Baker B.J."/>
        </authorList>
    </citation>
    <scope>NUCLEOTIDE SEQUENCE [LARGE SCALE GENOMIC DNA]</scope>
    <source>
        <strain evidence="5">B7_G13</strain>
    </source>
</reference>
<dbReference type="PROSITE" id="PS00645">
    <property type="entry name" value="COMPLEX1_51K_2"/>
    <property type="match status" value="1"/>
</dbReference>
<dbReference type="Proteomes" id="UP000277457">
    <property type="component" value="Unassembled WGS sequence"/>
</dbReference>
<dbReference type="Pfam" id="PF10589">
    <property type="entry name" value="NADH_4Fe-4S"/>
    <property type="match status" value="1"/>
</dbReference>
<dbReference type="Pfam" id="PF12838">
    <property type="entry name" value="Fer4_7"/>
    <property type="match status" value="1"/>
</dbReference>
<feature type="non-terminal residue" evidence="5">
    <location>
        <position position="1"/>
    </location>
</feature>
<feature type="domain" description="4Fe-4S ferredoxin-type" evidence="4">
    <location>
        <begin position="161"/>
        <end position="190"/>
    </location>
</feature>
<dbReference type="GO" id="GO:0008137">
    <property type="term" value="F:NADH dehydrogenase (ubiquinone) activity"/>
    <property type="evidence" value="ECO:0007669"/>
    <property type="project" value="InterPro"/>
</dbReference>
<dbReference type="PANTHER" id="PTHR43578:SF3">
    <property type="entry name" value="NADH-QUINONE OXIDOREDUCTASE SUBUNIT F"/>
    <property type="match status" value="1"/>
</dbReference>
<gene>
    <name evidence="5" type="ORF">DRZ78_04460</name>
</gene>
<dbReference type="FunFam" id="1.20.1440.230:FF:000001">
    <property type="entry name" value="Mitochondrial NADH dehydrogenase flavoprotein 1"/>
    <property type="match status" value="1"/>
</dbReference>
<evidence type="ECO:0000259" key="4">
    <source>
        <dbReference type="PROSITE" id="PS51379"/>
    </source>
</evidence>
<dbReference type="SUPFAM" id="SSF140490">
    <property type="entry name" value="Nqo1C-terminal domain-like"/>
    <property type="match status" value="1"/>
</dbReference>
<dbReference type="Gene3D" id="3.30.70.20">
    <property type="match status" value="1"/>
</dbReference>
<evidence type="ECO:0000256" key="2">
    <source>
        <dbReference type="ARBA" id="ARBA00023004"/>
    </source>
</evidence>
<proteinExistence type="predicted"/>
<evidence type="ECO:0000256" key="3">
    <source>
        <dbReference type="ARBA" id="ARBA00023014"/>
    </source>
</evidence>
<evidence type="ECO:0000256" key="1">
    <source>
        <dbReference type="ARBA" id="ARBA00022723"/>
    </source>
</evidence>
<dbReference type="Gene3D" id="3.10.20.600">
    <property type="match status" value="1"/>
</dbReference>
<dbReference type="Gene3D" id="1.20.1440.230">
    <property type="entry name" value="NADH-ubiquinone oxidoreductase 51kDa subunit, iron-sulphur binding domain"/>
    <property type="match status" value="1"/>
</dbReference>
<organism evidence="5 6">
    <name type="scientific">Aerophobetes bacterium</name>
    <dbReference type="NCBI Taxonomy" id="2030807"/>
    <lineage>
        <taxon>Bacteria</taxon>
        <taxon>Candidatus Aerophobota</taxon>
    </lineage>
</organism>
<dbReference type="SUPFAM" id="SSF54862">
    <property type="entry name" value="4Fe-4S ferredoxins"/>
    <property type="match status" value="1"/>
</dbReference>
<dbReference type="SUPFAM" id="SSF142984">
    <property type="entry name" value="Nqo1 middle domain-like"/>
    <property type="match status" value="1"/>
</dbReference>
<dbReference type="SMART" id="SM00928">
    <property type="entry name" value="NADH_4Fe-4S"/>
    <property type="match status" value="1"/>
</dbReference>
<dbReference type="EMBL" id="QMPY01000172">
    <property type="protein sequence ID" value="RLE06578.1"/>
    <property type="molecule type" value="Genomic_DNA"/>
</dbReference>
<dbReference type="PANTHER" id="PTHR43578">
    <property type="entry name" value="NADH-QUINONE OXIDOREDUCTASE SUBUNIT F"/>
    <property type="match status" value="1"/>
</dbReference>
<evidence type="ECO:0000313" key="6">
    <source>
        <dbReference type="Proteomes" id="UP000277457"/>
    </source>
</evidence>
<dbReference type="PROSITE" id="PS00198">
    <property type="entry name" value="4FE4S_FER_1"/>
    <property type="match status" value="2"/>
</dbReference>
<protein>
    <submittedName>
        <fullName evidence="5">NADH-quinone oxidoreductase subunit F</fullName>
    </submittedName>
</protein>
<accession>A0A662D282</accession>
<dbReference type="PROSITE" id="PS51379">
    <property type="entry name" value="4FE4S_FER_2"/>
    <property type="match status" value="2"/>
</dbReference>
<comment type="caution">
    <text evidence="5">The sequence shown here is derived from an EMBL/GenBank/DDBJ whole genome shotgun (WGS) entry which is preliminary data.</text>
</comment>
<dbReference type="AlphaFoldDB" id="A0A662D282"/>
<dbReference type="InterPro" id="IPR019575">
    <property type="entry name" value="Nuop51_4Fe4S-bd"/>
</dbReference>
<dbReference type="InterPro" id="IPR017900">
    <property type="entry name" value="4Fe4S_Fe_S_CS"/>
</dbReference>
<dbReference type="InterPro" id="IPR037207">
    <property type="entry name" value="Nuop51_4Fe4S-bd_sf"/>
</dbReference>
<dbReference type="InterPro" id="IPR017896">
    <property type="entry name" value="4Fe4S_Fe-S-bd"/>
</dbReference>
<sequence length="216" mass="23840">PGGGMINKKIGLKGVQIGGPSGGCLPESLLDTPIDYESITQTGAIMGSGGMIVMDERSCMVDIAKFFTSFTVAESCGKCVPCRVGLKRMLEVLEEITEGKGKEEYINFLQEMGTTIKDAALCGLGQTAPNPVLTTIRYFLDEYKAHIKEKKCPARVCIELLKFEVVEERCVRCGRCYKACPVGAIEWKKKEYPRIDKDKCIKCKSCINVCEFRAIQ</sequence>
<dbReference type="GO" id="GO:0010181">
    <property type="term" value="F:FMN binding"/>
    <property type="evidence" value="ECO:0007669"/>
    <property type="project" value="InterPro"/>
</dbReference>
<keyword evidence="2" id="KW-0408">Iron</keyword>
<evidence type="ECO:0000313" key="5">
    <source>
        <dbReference type="EMBL" id="RLE06578.1"/>
    </source>
</evidence>
<keyword evidence="3" id="KW-0411">Iron-sulfur</keyword>
<dbReference type="GO" id="GO:0051539">
    <property type="term" value="F:4 iron, 4 sulfur cluster binding"/>
    <property type="evidence" value="ECO:0007669"/>
    <property type="project" value="InterPro"/>
</dbReference>
<name>A0A662D282_UNCAE</name>